<proteinExistence type="predicted"/>
<reference evidence="2 3" key="1">
    <citation type="journal article" date="2014" name="Nat. Genet.">
        <title>Genome sequence of the hot pepper provides insights into the evolution of pungency in Capsicum species.</title>
        <authorList>
            <person name="Kim S."/>
            <person name="Park M."/>
            <person name="Yeom S.I."/>
            <person name="Kim Y.M."/>
            <person name="Lee J.M."/>
            <person name="Lee H.A."/>
            <person name="Seo E."/>
            <person name="Choi J."/>
            <person name="Cheong K."/>
            <person name="Kim K.T."/>
            <person name="Jung K."/>
            <person name="Lee G.W."/>
            <person name="Oh S.K."/>
            <person name="Bae C."/>
            <person name="Kim S.B."/>
            <person name="Lee H.Y."/>
            <person name="Kim S.Y."/>
            <person name="Kim M.S."/>
            <person name="Kang B.C."/>
            <person name="Jo Y.D."/>
            <person name="Yang H.B."/>
            <person name="Jeong H.J."/>
            <person name="Kang W.H."/>
            <person name="Kwon J.K."/>
            <person name="Shin C."/>
            <person name="Lim J.Y."/>
            <person name="Park J.H."/>
            <person name="Huh J.H."/>
            <person name="Kim J.S."/>
            <person name="Kim B.D."/>
            <person name="Cohen O."/>
            <person name="Paran I."/>
            <person name="Suh M.C."/>
            <person name="Lee S.B."/>
            <person name="Kim Y.K."/>
            <person name="Shin Y."/>
            <person name="Noh S.J."/>
            <person name="Park J."/>
            <person name="Seo Y.S."/>
            <person name="Kwon S.Y."/>
            <person name="Kim H.A."/>
            <person name="Park J.M."/>
            <person name="Kim H.J."/>
            <person name="Choi S.B."/>
            <person name="Bosland P.W."/>
            <person name="Reeves G."/>
            <person name="Jo S.H."/>
            <person name="Lee B.W."/>
            <person name="Cho H.T."/>
            <person name="Choi H.S."/>
            <person name="Lee M.S."/>
            <person name="Yu Y."/>
            <person name="Do Choi Y."/>
            <person name="Park B.S."/>
            <person name="van Deynze A."/>
            <person name="Ashrafi H."/>
            <person name="Hill T."/>
            <person name="Kim W.T."/>
            <person name="Pai H.S."/>
            <person name="Ahn H.K."/>
            <person name="Yeam I."/>
            <person name="Giovannoni J.J."/>
            <person name="Rose J.K."/>
            <person name="Sorensen I."/>
            <person name="Lee S.J."/>
            <person name="Kim R.W."/>
            <person name="Choi I.Y."/>
            <person name="Choi B.S."/>
            <person name="Lim J.S."/>
            <person name="Lee Y.H."/>
            <person name="Choi D."/>
        </authorList>
    </citation>
    <scope>NUCLEOTIDE SEQUENCE [LARGE SCALE GENOMIC DNA]</scope>
    <source>
        <strain evidence="3">cv. CM334</strain>
    </source>
</reference>
<gene>
    <name evidence="2" type="ORF">T459_20096</name>
</gene>
<organism evidence="2 3">
    <name type="scientific">Capsicum annuum</name>
    <name type="common">Capsicum pepper</name>
    <dbReference type="NCBI Taxonomy" id="4072"/>
    <lineage>
        <taxon>Eukaryota</taxon>
        <taxon>Viridiplantae</taxon>
        <taxon>Streptophyta</taxon>
        <taxon>Embryophyta</taxon>
        <taxon>Tracheophyta</taxon>
        <taxon>Spermatophyta</taxon>
        <taxon>Magnoliopsida</taxon>
        <taxon>eudicotyledons</taxon>
        <taxon>Gunneridae</taxon>
        <taxon>Pentapetalae</taxon>
        <taxon>asterids</taxon>
        <taxon>lamiids</taxon>
        <taxon>Solanales</taxon>
        <taxon>Solanaceae</taxon>
        <taxon>Solanoideae</taxon>
        <taxon>Capsiceae</taxon>
        <taxon>Capsicum</taxon>
    </lineage>
</organism>
<evidence type="ECO:0000313" key="2">
    <source>
        <dbReference type="EMBL" id="PHT76574.1"/>
    </source>
</evidence>
<dbReference type="SUPFAM" id="SSF52047">
    <property type="entry name" value="RNI-like"/>
    <property type="match status" value="1"/>
</dbReference>
<dbReference type="EMBL" id="AYRZ02000007">
    <property type="protein sequence ID" value="PHT76574.1"/>
    <property type="molecule type" value="Genomic_DNA"/>
</dbReference>
<reference evidence="2 3" key="2">
    <citation type="journal article" date="2017" name="Genome Biol.">
        <title>New reference genome sequences of hot pepper reveal the massive evolution of plant disease-resistance genes by retroduplication.</title>
        <authorList>
            <person name="Kim S."/>
            <person name="Park J."/>
            <person name="Yeom S.I."/>
            <person name="Kim Y.M."/>
            <person name="Seo E."/>
            <person name="Kim K.T."/>
            <person name="Kim M.S."/>
            <person name="Lee J.M."/>
            <person name="Cheong K."/>
            <person name="Shin H.S."/>
            <person name="Kim S.B."/>
            <person name="Han K."/>
            <person name="Lee J."/>
            <person name="Park M."/>
            <person name="Lee H.A."/>
            <person name="Lee H.Y."/>
            <person name="Lee Y."/>
            <person name="Oh S."/>
            <person name="Lee J.H."/>
            <person name="Choi E."/>
            <person name="Choi E."/>
            <person name="Lee S.E."/>
            <person name="Jeon J."/>
            <person name="Kim H."/>
            <person name="Choi G."/>
            <person name="Song H."/>
            <person name="Lee J."/>
            <person name="Lee S.C."/>
            <person name="Kwon J.K."/>
            <person name="Lee H.Y."/>
            <person name="Koo N."/>
            <person name="Hong Y."/>
            <person name="Kim R.W."/>
            <person name="Kang W.H."/>
            <person name="Huh J.H."/>
            <person name="Kang B.C."/>
            <person name="Yang T.J."/>
            <person name="Lee Y.H."/>
            <person name="Bennetzen J.L."/>
            <person name="Choi D."/>
        </authorList>
    </citation>
    <scope>NUCLEOTIDE SEQUENCE [LARGE SCALE GENOMIC DNA]</scope>
    <source>
        <strain evidence="3">cv. CM334</strain>
    </source>
</reference>
<dbReference type="AlphaFoldDB" id="A0A2G2Z3P4"/>
<dbReference type="Proteomes" id="UP000222542">
    <property type="component" value="Unassembled WGS sequence"/>
</dbReference>
<sequence>MKEKMQLVAIDHLITAVPLTCHMFIVRMTVHRFSSEILIKKWLDSALRSKSKVLHLSLKSTYGLHFNLLDIVFLSDALLSLKIHDCKITNCSFTLPNLRGIFVWDVHIEDDDLVDLIAGCPRIERLCFDDLVDLKL</sequence>
<comment type="caution">
    <text evidence="2">The sequence shown here is derived from an EMBL/GenBank/DDBJ whole genome shotgun (WGS) entry which is preliminary data.</text>
</comment>
<name>A0A2G2Z3P4_CAPAN</name>
<dbReference type="InterPro" id="IPR055411">
    <property type="entry name" value="LRR_FXL15/At3g58940/PEG3-like"/>
</dbReference>
<keyword evidence="3" id="KW-1185">Reference proteome</keyword>
<evidence type="ECO:0000259" key="1">
    <source>
        <dbReference type="Pfam" id="PF24758"/>
    </source>
</evidence>
<feature type="domain" description="F-box/LRR-repeat protein 15/At3g58940/PEG3-like LRR" evidence="1">
    <location>
        <begin position="40"/>
        <end position="129"/>
    </location>
</feature>
<evidence type="ECO:0000313" key="3">
    <source>
        <dbReference type="Proteomes" id="UP000222542"/>
    </source>
</evidence>
<accession>A0A2G2Z3P4</accession>
<dbReference type="Gramene" id="PHT76574">
    <property type="protein sequence ID" value="PHT76574"/>
    <property type="gene ID" value="T459_20096"/>
</dbReference>
<protein>
    <recommendedName>
        <fullName evidence="1">F-box/LRR-repeat protein 15/At3g58940/PEG3-like LRR domain-containing protein</fullName>
    </recommendedName>
</protein>
<dbReference type="Pfam" id="PF24758">
    <property type="entry name" value="LRR_At5g56370"/>
    <property type="match status" value="1"/>
</dbReference>